<sequence>MSEEHFEISSVVRGYHVYKDMLEATERESLQCTRELSNSHDPYAVAIFKNGYIVGHVPRIISAVCSLFLRWGGSIQCTVIGSRKYSEDLPQGGLEIPCLYPFRVPTGNKDKELVEKTQTRIKRVYSTASSDLRQQSSHKLIPPAAEPTTSHEEALPPKKKKVEDLDDLAKWTEPFPTTG</sequence>
<protein>
    <recommendedName>
        <fullName evidence="4">HIRAN domain-containing protein</fullName>
    </recommendedName>
</protein>
<organism evidence="5">
    <name type="scientific">Amphimedon queenslandica</name>
    <name type="common">Sponge</name>
    <dbReference type="NCBI Taxonomy" id="400682"/>
    <lineage>
        <taxon>Eukaryota</taxon>
        <taxon>Metazoa</taxon>
        <taxon>Porifera</taxon>
        <taxon>Demospongiae</taxon>
        <taxon>Heteroscleromorpha</taxon>
        <taxon>Haplosclerida</taxon>
        <taxon>Niphatidae</taxon>
        <taxon>Amphimedon</taxon>
    </lineage>
</organism>
<reference evidence="5" key="1">
    <citation type="submission" date="2017-05" db="UniProtKB">
        <authorList>
            <consortium name="EnsemblMetazoa"/>
        </authorList>
    </citation>
    <scope>IDENTIFICATION</scope>
</reference>
<dbReference type="AlphaFoldDB" id="A0A1X7U5P3"/>
<feature type="compositionally biased region" description="Basic and acidic residues" evidence="3">
    <location>
        <begin position="149"/>
        <end position="170"/>
    </location>
</feature>
<accession>A0A1X7U5P3</accession>
<feature type="region of interest" description="Disordered" evidence="3">
    <location>
        <begin position="125"/>
        <end position="179"/>
    </location>
</feature>
<dbReference type="GO" id="GO:0008270">
    <property type="term" value="F:zinc ion binding"/>
    <property type="evidence" value="ECO:0007669"/>
    <property type="project" value="InterPro"/>
</dbReference>
<evidence type="ECO:0000256" key="1">
    <source>
        <dbReference type="ARBA" id="ARBA00022723"/>
    </source>
</evidence>
<dbReference type="InterPro" id="IPR014905">
    <property type="entry name" value="HIRAN"/>
</dbReference>
<proteinExistence type="predicted"/>
<dbReference type="Gene3D" id="3.30.70.2330">
    <property type="match status" value="1"/>
</dbReference>
<dbReference type="EnsemblMetazoa" id="Aqu2.1.22973_001">
    <property type="protein sequence ID" value="Aqu2.1.22973_001"/>
    <property type="gene ID" value="Aqu2.1.22973"/>
</dbReference>
<name>A0A1X7U5P3_AMPQE</name>
<dbReference type="Pfam" id="PF08797">
    <property type="entry name" value="HIRAN"/>
    <property type="match status" value="1"/>
</dbReference>
<feature type="compositionally biased region" description="Polar residues" evidence="3">
    <location>
        <begin position="126"/>
        <end position="138"/>
    </location>
</feature>
<keyword evidence="1" id="KW-0479">Metal-binding</keyword>
<dbReference type="GO" id="GO:0016818">
    <property type="term" value="F:hydrolase activity, acting on acid anhydrides, in phosphorus-containing anhydrides"/>
    <property type="evidence" value="ECO:0007669"/>
    <property type="project" value="InterPro"/>
</dbReference>
<feature type="domain" description="HIRAN" evidence="4">
    <location>
        <begin position="14"/>
        <end position="69"/>
    </location>
</feature>
<keyword evidence="2" id="KW-0378">Hydrolase</keyword>
<evidence type="ECO:0000256" key="3">
    <source>
        <dbReference type="SAM" id="MobiDB-lite"/>
    </source>
</evidence>
<dbReference type="InParanoid" id="A0A1X7U5P3"/>
<dbReference type="GO" id="GO:0003676">
    <property type="term" value="F:nucleic acid binding"/>
    <property type="evidence" value="ECO:0007669"/>
    <property type="project" value="InterPro"/>
</dbReference>
<evidence type="ECO:0000313" key="5">
    <source>
        <dbReference type="EnsemblMetazoa" id="Aqu2.1.22973_001"/>
    </source>
</evidence>
<evidence type="ECO:0000256" key="2">
    <source>
        <dbReference type="ARBA" id="ARBA00022801"/>
    </source>
</evidence>
<evidence type="ECO:0000259" key="4">
    <source>
        <dbReference type="Pfam" id="PF08797"/>
    </source>
</evidence>